<gene>
    <name evidence="1" type="ORF">NQ318_004286</name>
</gene>
<name>A0AAV8YTJ4_9CUCU</name>
<accession>A0AAV8YTJ4</accession>
<evidence type="ECO:0000313" key="1">
    <source>
        <dbReference type="EMBL" id="KAJ8953995.1"/>
    </source>
</evidence>
<protein>
    <submittedName>
        <fullName evidence="1">Uncharacterized protein</fullName>
    </submittedName>
</protein>
<dbReference type="EMBL" id="JAPWTK010000051">
    <property type="protein sequence ID" value="KAJ8953995.1"/>
    <property type="molecule type" value="Genomic_DNA"/>
</dbReference>
<sequence length="64" mass="7316">MYGFVREHRSTPWNRGHDAETLLRTSTFHMEMLYPLPIIEEGYDSFSSLPGCGSEHHMFGISVG</sequence>
<evidence type="ECO:0000313" key="2">
    <source>
        <dbReference type="Proteomes" id="UP001162162"/>
    </source>
</evidence>
<comment type="caution">
    <text evidence="1">The sequence shown here is derived from an EMBL/GenBank/DDBJ whole genome shotgun (WGS) entry which is preliminary data.</text>
</comment>
<proteinExistence type="predicted"/>
<dbReference type="AlphaFoldDB" id="A0AAV8YTJ4"/>
<reference evidence="1" key="1">
    <citation type="journal article" date="2023" name="Insect Mol. Biol.">
        <title>Genome sequencing provides insights into the evolution of gene families encoding plant cell wall-degrading enzymes in longhorned beetles.</title>
        <authorList>
            <person name="Shin N.R."/>
            <person name="Okamura Y."/>
            <person name="Kirsch R."/>
            <person name="Pauchet Y."/>
        </authorList>
    </citation>
    <scope>NUCLEOTIDE SEQUENCE</scope>
    <source>
        <strain evidence="1">AMC_N1</strain>
    </source>
</reference>
<dbReference type="Proteomes" id="UP001162162">
    <property type="component" value="Unassembled WGS sequence"/>
</dbReference>
<organism evidence="1 2">
    <name type="scientific">Aromia moschata</name>
    <dbReference type="NCBI Taxonomy" id="1265417"/>
    <lineage>
        <taxon>Eukaryota</taxon>
        <taxon>Metazoa</taxon>
        <taxon>Ecdysozoa</taxon>
        <taxon>Arthropoda</taxon>
        <taxon>Hexapoda</taxon>
        <taxon>Insecta</taxon>
        <taxon>Pterygota</taxon>
        <taxon>Neoptera</taxon>
        <taxon>Endopterygota</taxon>
        <taxon>Coleoptera</taxon>
        <taxon>Polyphaga</taxon>
        <taxon>Cucujiformia</taxon>
        <taxon>Chrysomeloidea</taxon>
        <taxon>Cerambycidae</taxon>
        <taxon>Cerambycinae</taxon>
        <taxon>Callichromatini</taxon>
        <taxon>Aromia</taxon>
    </lineage>
</organism>
<keyword evidence="2" id="KW-1185">Reference proteome</keyword>